<evidence type="ECO:0000256" key="1">
    <source>
        <dbReference type="SAM" id="MobiDB-lite"/>
    </source>
</evidence>
<gene>
    <name evidence="2" type="ORF">PLEPLA_LOCUS23067</name>
</gene>
<proteinExistence type="predicted"/>
<evidence type="ECO:0000313" key="3">
    <source>
        <dbReference type="Proteomes" id="UP001153269"/>
    </source>
</evidence>
<dbReference type="Proteomes" id="UP001153269">
    <property type="component" value="Unassembled WGS sequence"/>
</dbReference>
<sequence>MRRAPAPCSSMSSEQAKLPPAHIIETRTRPDQAVQSTKLCTRSQKSTEKAASTLRNLLQRKLLWRPDTPAVAAPPTQHQRGADSTLACSDLGPLWALHCLRGPHQHPPPERHILHGASCESTPQRRKNPSWSAKEISQLHSGRAHHDSRRVLDVLPPGCSDGGTKMDYCGHTSQKPLMTQHPKERKSAPAARAP</sequence>
<comment type="caution">
    <text evidence="2">The sequence shown here is derived from an EMBL/GenBank/DDBJ whole genome shotgun (WGS) entry which is preliminary data.</text>
</comment>
<evidence type="ECO:0000313" key="2">
    <source>
        <dbReference type="EMBL" id="CAB1434966.1"/>
    </source>
</evidence>
<name>A0A9N7YPR0_PLEPL</name>
<protein>
    <submittedName>
        <fullName evidence="2">Uncharacterized protein</fullName>
    </submittedName>
</protein>
<accession>A0A9N7YPR0</accession>
<feature type="region of interest" description="Disordered" evidence="1">
    <location>
        <begin position="1"/>
        <end position="48"/>
    </location>
</feature>
<feature type="region of interest" description="Disordered" evidence="1">
    <location>
        <begin position="163"/>
        <end position="194"/>
    </location>
</feature>
<organism evidence="2 3">
    <name type="scientific">Pleuronectes platessa</name>
    <name type="common">European plaice</name>
    <dbReference type="NCBI Taxonomy" id="8262"/>
    <lineage>
        <taxon>Eukaryota</taxon>
        <taxon>Metazoa</taxon>
        <taxon>Chordata</taxon>
        <taxon>Craniata</taxon>
        <taxon>Vertebrata</taxon>
        <taxon>Euteleostomi</taxon>
        <taxon>Actinopterygii</taxon>
        <taxon>Neopterygii</taxon>
        <taxon>Teleostei</taxon>
        <taxon>Neoteleostei</taxon>
        <taxon>Acanthomorphata</taxon>
        <taxon>Carangaria</taxon>
        <taxon>Pleuronectiformes</taxon>
        <taxon>Pleuronectoidei</taxon>
        <taxon>Pleuronectidae</taxon>
        <taxon>Pleuronectes</taxon>
    </lineage>
</organism>
<reference evidence="2" key="1">
    <citation type="submission" date="2020-03" db="EMBL/GenBank/DDBJ databases">
        <authorList>
            <person name="Weist P."/>
        </authorList>
    </citation>
    <scope>NUCLEOTIDE SEQUENCE</scope>
</reference>
<feature type="compositionally biased region" description="Polar residues" evidence="1">
    <location>
        <begin position="33"/>
        <end position="48"/>
    </location>
</feature>
<dbReference type="AlphaFoldDB" id="A0A9N7YPR0"/>
<dbReference type="EMBL" id="CADEAL010001718">
    <property type="protein sequence ID" value="CAB1434966.1"/>
    <property type="molecule type" value="Genomic_DNA"/>
</dbReference>
<keyword evidence="3" id="KW-1185">Reference proteome</keyword>